<evidence type="ECO:0000313" key="6">
    <source>
        <dbReference type="EMBL" id="MCP1387564.1"/>
    </source>
</evidence>
<evidence type="ECO:0000259" key="4">
    <source>
        <dbReference type="Pfam" id="PF00534"/>
    </source>
</evidence>
<dbReference type="InterPro" id="IPR028098">
    <property type="entry name" value="Glyco_trans_4-like_N"/>
</dbReference>
<proteinExistence type="inferred from homology"/>
<evidence type="ECO:0000256" key="3">
    <source>
        <dbReference type="ARBA" id="ARBA00022679"/>
    </source>
</evidence>
<evidence type="ECO:0000256" key="1">
    <source>
        <dbReference type="ARBA" id="ARBA00009481"/>
    </source>
</evidence>
<dbReference type="Pfam" id="PF00534">
    <property type="entry name" value="Glycos_transf_1"/>
    <property type="match status" value="1"/>
</dbReference>
<protein>
    <submittedName>
        <fullName evidence="6">Glycosyltransferase family 4 protein</fullName>
    </submittedName>
</protein>
<gene>
    <name evidence="6" type="ORF">M5J20_05095</name>
</gene>
<dbReference type="Gene3D" id="3.40.50.2000">
    <property type="entry name" value="Glycogen Phosphorylase B"/>
    <property type="match status" value="2"/>
</dbReference>
<reference evidence="6" key="1">
    <citation type="submission" date="2022-05" db="EMBL/GenBank/DDBJ databases">
        <title>Corynebacterium sp. TA-R-1 sp. nov., isolated from human feces.</title>
        <authorList>
            <person name="Shamsuzzaman M."/>
            <person name="Dahal R.H."/>
        </authorList>
    </citation>
    <scope>NUCLEOTIDE SEQUENCE</scope>
    <source>
        <strain evidence="6">TA-R-1</strain>
    </source>
</reference>
<keyword evidence="2" id="KW-0328">Glycosyltransferase</keyword>
<comment type="similarity">
    <text evidence="1">Belongs to the glycosyltransferase group 1 family. Glycosyltransferase 4 subfamily.</text>
</comment>
<evidence type="ECO:0000313" key="7">
    <source>
        <dbReference type="Proteomes" id="UP001204000"/>
    </source>
</evidence>
<dbReference type="InterPro" id="IPR001296">
    <property type="entry name" value="Glyco_trans_1"/>
</dbReference>
<dbReference type="PANTHER" id="PTHR12526">
    <property type="entry name" value="GLYCOSYLTRANSFERASE"/>
    <property type="match status" value="1"/>
</dbReference>
<dbReference type="Proteomes" id="UP001204000">
    <property type="component" value="Unassembled WGS sequence"/>
</dbReference>
<evidence type="ECO:0000256" key="2">
    <source>
        <dbReference type="ARBA" id="ARBA00022676"/>
    </source>
</evidence>
<keyword evidence="7" id="KW-1185">Reference proteome</keyword>
<feature type="domain" description="Glycosyl transferase family 1" evidence="4">
    <location>
        <begin position="185"/>
        <end position="317"/>
    </location>
</feature>
<dbReference type="Pfam" id="PF13439">
    <property type="entry name" value="Glyco_transf_4"/>
    <property type="match status" value="1"/>
</dbReference>
<feature type="domain" description="Glycosyltransferase subfamily 4-like N-terminal" evidence="5">
    <location>
        <begin position="17"/>
        <end position="172"/>
    </location>
</feature>
<keyword evidence="3" id="KW-0808">Transferase</keyword>
<dbReference type="EMBL" id="JAMFTQ010000004">
    <property type="protein sequence ID" value="MCP1387564.1"/>
    <property type="molecule type" value="Genomic_DNA"/>
</dbReference>
<accession>A0ABT1G0L0</accession>
<organism evidence="6 7">
    <name type="scientific">Corynebacterium stercoris</name>
    <dbReference type="NCBI Taxonomy" id="2943490"/>
    <lineage>
        <taxon>Bacteria</taxon>
        <taxon>Bacillati</taxon>
        <taxon>Actinomycetota</taxon>
        <taxon>Actinomycetes</taxon>
        <taxon>Mycobacteriales</taxon>
        <taxon>Corynebacteriaceae</taxon>
        <taxon>Corynebacterium</taxon>
    </lineage>
</organism>
<comment type="caution">
    <text evidence="6">The sequence shown here is derived from an EMBL/GenBank/DDBJ whole genome shotgun (WGS) entry which is preliminary data.</text>
</comment>
<sequence length="380" mass="41514">MKILLLCWRDSTHPQGGGSERYLERVGEYLAAQGHDVVYRTAKPTDAPRRSTRGGIRYERAGGKYGVYLLAPLAIWRHRPDVIVDTQNGIPFFARLFTRRPVVLLTHHCHREQWPVAGPLIGRLGWFLESRVAPRVYRGAPYVTVSEASRRDLVRLGVREADITIVPNGVDPVPPAPVLADDGLTHLITLSRLVPHKRLELAVDAVAELDGCVLDVVGSGWWEDKLRAYVAERGVADRVVFHGHVAEDHKHALLARAAVHLMPSRKEGWGIAVIEAAQHGVPTVAFSDAGGVNESIRDFETGRLVAAGEDFTGVVAELVRELSAEPGGGWALSMPASPMPAAAREWAATFSWEETGRRFADVLARAAGSRAAGSRVAESR</sequence>
<name>A0ABT1G0L0_9CORY</name>
<evidence type="ECO:0000259" key="5">
    <source>
        <dbReference type="Pfam" id="PF13439"/>
    </source>
</evidence>
<dbReference type="RefSeq" id="WP_253577154.1">
    <property type="nucleotide sequence ID" value="NZ_JAMFTQ010000004.1"/>
</dbReference>
<dbReference type="CDD" id="cd03801">
    <property type="entry name" value="GT4_PimA-like"/>
    <property type="match status" value="1"/>
</dbReference>
<dbReference type="SUPFAM" id="SSF53756">
    <property type="entry name" value="UDP-Glycosyltransferase/glycogen phosphorylase"/>
    <property type="match status" value="1"/>
</dbReference>
<dbReference type="PANTHER" id="PTHR12526:SF640">
    <property type="entry name" value="COLANIC ACID BIOSYNTHESIS GLYCOSYLTRANSFERASE WCAL-RELATED"/>
    <property type="match status" value="1"/>
</dbReference>